<dbReference type="Gene3D" id="2.60.40.10">
    <property type="entry name" value="Immunoglobulins"/>
    <property type="match status" value="1"/>
</dbReference>
<dbReference type="FunFam" id="2.60.40.10:FF:000495">
    <property type="entry name" value="Periplasmic beta-glucosidase"/>
    <property type="match status" value="1"/>
</dbReference>
<dbReference type="SUPFAM" id="SSF52279">
    <property type="entry name" value="Beta-D-glucan exohydrolase, C-terminal domain"/>
    <property type="match status" value="1"/>
</dbReference>
<dbReference type="Pfam" id="PF01915">
    <property type="entry name" value="Glyco_hydro_3_C"/>
    <property type="match status" value="1"/>
</dbReference>
<dbReference type="Pfam" id="PF14310">
    <property type="entry name" value="Fn3-like"/>
    <property type="match status" value="1"/>
</dbReference>
<sequence length="838" mass="91032">MLDADFDVEDVLSRIPMPGKIKLLTGLGWWHTEPVPEVGIPSMRMSDGPNGVRGTRFFNSVPSSCFPSSTGLGSTFDDELAFQVGKALADECKAKGCHILLAPTVNTQRSPLGGRGFESFSEDPHLNGSIAAAYINGLQSQGVAATIKHFACNDQEFERFSSDSVVSERPLREIYLKPFQIALKKSNPWALMTAYNRLNGTHCSEDNKLLQDILRKEWGYEGLIMSDWTGVYSTTESIKAGLDLEMPGPAYMRGKAVERALIGEKLFPSDIDDRVRKILELLKRAYKSGIPFDGPEEGVDSPQLRALLRKAAADAIVLLKNENNVLPIPTSGPKKIAVIGPNAKQAFTSGGGSARLASTYTVSPLEGITAAAKELGATVEYAIGATSHRYLPLLDGYIKQNDGKPGALVEFWNESPSASFLDTMTNLQETLPECAWSMPTLGSNCFLADGYSTIFVPDESGDWELGLNIAGNGNMFFNGTMVIDLSTNPEQGESFFGLGTVDMRATVKGLEAGKEYPIEVRLSNAQFIGRGSPFTCRGGIRLGAMKFVGEEEAIQEAVKLAKESDVTILVIGLNHDWESEGFDRKDMKLPGLTNRLASQVLEADCDTIIVHQSGTPTEMPWVDGAKTLLQAFYGGNELGNGLADVLFGKVNPSGKLSLTFPQRLQDSPSYPSFGEKGEGYGKVLYNEGIFVGYRGFEIKDLKPMFPFGYGLSYTSFGYSDLQVSQPTPEGNFTVSCTVKNTGKRDGAEIIQVYVSDTASALPRPVKELKGYAKVWLQAGESKVARIDLDREALGFYDNRRSCWIAEAGDFVVHACASSADIRLSTSIVLAKTLTWTGL</sequence>
<dbReference type="PROSITE" id="PS51820">
    <property type="entry name" value="PA14"/>
    <property type="match status" value="1"/>
</dbReference>
<dbReference type="Gene3D" id="2.60.120.260">
    <property type="entry name" value="Galactose-binding domain-like"/>
    <property type="match status" value="1"/>
</dbReference>
<dbReference type="KEGG" id="gtr:GLOTRDRAFT_54923"/>
<dbReference type="InterPro" id="IPR013783">
    <property type="entry name" value="Ig-like_fold"/>
</dbReference>
<evidence type="ECO:0000313" key="9">
    <source>
        <dbReference type="Proteomes" id="UP000030669"/>
    </source>
</evidence>
<protein>
    <recommendedName>
        <fullName evidence="3 6">beta-glucosidase</fullName>
        <ecNumber evidence="3 6">3.2.1.21</ecNumber>
    </recommendedName>
</protein>
<dbReference type="GO" id="GO:0030245">
    <property type="term" value="P:cellulose catabolic process"/>
    <property type="evidence" value="ECO:0007669"/>
    <property type="project" value="UniProtKB-UniPathway"/>
</dbReference>
<dbReference type="InterPro" id="IPR002772">
    <property type="entry name" value="Glyco_hydro_3_C"/>
</dbReference>
<dbReference type="RefSeq" id="XP_007861856.1">
    <property type="nucleotide sequence ID" value="XM_007863665.1"/>
</dbReference>
<accession>S7RWB4</accession>
<name>S7RWB4_GLOTA</name>
<evidence type="ECO:0000256" key="2">
    <source>
        <dbReference type="ARBA" id="ARBA00005336"/>
    </source>
</evidence>
<dbReference type="Pfam" id="PF07691">
    <property type="entry name" value="PA14"/>
    <property type="match status" value="1"/>
</dbReference>
<dbReference type="InterPro" id="IPR011658">
    <property type="entry name" value="PA14_dom"/>
</dbReference>
<dbReference type="FunFam" id="3.20.20.300:FF:000006">
    <property type="entry name" value="Beta-glucosidase H"/>
    <property type="match status" value="1"/>
</dbReference>
<dbReference type="UniPathway" id="UPA00696"/>
<comment type="similarity">
    <text evidence="2 6">Belongs to the glycosyl hydrolase 3 family.</text>
</comment>
<evidence type="ECO:0000313" key="8">
    <source>
        <dbReference type="EMBL" id="EPQ59170.1"/>
    </source>
</evidence>
<dbReference type="SUPFAM" id="SSF51445">
    <property type="entry name" value="(Trans)glycosidases"/>
    <property type="match status" value="1"/>
</dbReference>
<dbReference type="Gene3D" id="3.20.20.300">
    <property type="entry name" value="Glycoside hydrolase, family 3, N-terminal domain"/>
    <property type="match status" value="1"/>
</dbReference>
<keyword evidence="6" id="KW-0624">Polysaccharide degradation</keyword>
<dbReference type="eggNOG" id="ENOG502QR4D">
    <property type="taxonomic scope" value="Eukaryota"/>
</dbReference>
<evidence type="ECO:0000256" key="6">
    <source>
        <dbReference type="RuleBase" id="RU361161"/>
    </source>
</evidence>
<dbReference type="Proteomes" id="UP000030669">
    <property type="component" value="Unassembled WGS sequence"/>
</dbReference>
<dbReference type="InterPro" id="IPR019800">
    <property type="entry name" value="Glyco_hydro_3_AS"/>
</dbReference>
<feature type="domain" description="PA14" evidence="7">
    <location>
        <begin position="402"/>
        <end position="558"/>
    </location>
</feature>
<evidence type="ECO:0000256" key="3">
    <source>
        <dbReference type="ARBA" id="ARBA00012744"/>
    </source>
</evidence>
<dbReference type="InterPro" id="IPR036881">
    <property type="entry name" value="Glyco_hydro_3_C_sf"/>
</dbReference>
<dbReference type="AlphaFoldDB" id="S7RWB4"/>
<gene>
    <name evidence="8" type="ORF">GLOTRDRAFT_54923</name>
</gene>
<proteinExistence type="inferred from homology"/>
<dbReference type="PRINTS" id="PR00133">
    <property type="entry name" value="GLHYDRLASE3"/>
</dbReference>
<dbReference type="InterPro" id="IPR050288">
    <property type="entry name" value="Cellulose_deg_GH3"/>
</dbReference>
<organism evidence="8 9">
    <name type="scientific">Gloeophyllum trabeum (strain ATCC 11539 / FP-39264 / Madison 617)</name>
    <name type="common">Brown rot fungus</name>
    <dbReference type="NCBI Taxonomy" id="670483"/>
    <lineage>
        <taxon>Eukaryota</taxon>
        <taxon>Fungi</taxon>
        <taxon>Dikarya</taxon>
        <taxon>Basidiomycota</taxon>
        <taxon>Agaricomycotina</taxon>
        <taxon>Agaricomycetes</taxon>
        <taxon>Gloeophyllales</taxon>
        <taxon>Gloeophyllaceae</taxon>
        <taxon>Gloeophyllum</taxon>
    </lineage>
</organism>
<dbReference type="GO" id="GO:0008422">
    <property type="term" value="F:beta-glucosidase activity"/>
    <property type="evidence" value="ECO:0007669"/>
    <property type="project" value="UniProtKB-EC"/>
</dbReference>
<keyword evidence="6" id="KW-0119">Carbohydrate metabolism</keyword>
<dbReference type="InterPro" id="IPR017853">
    <property type="entry name" value="GH"/>
</dbReference>
<dbReference type="OMA" id="QLWIVPP"/>
<dbReference type="Pfam" id="PF00933">
    <property type="entry name" value="Glyco_hydro_3"/>
    <property type="match status" value="1"/>
</dbReference>
<keyword evidence="4 6" id="KW-0378">Hydrolase</keyword>
<dbReference type="EMBL" id="KB469297">
    <property type="protein sequence ID" value="EPQ59170.1"/>
    <property type="molecule type" value="Genomic_DNA"/>
</dbReference>
<evidence type="ECO:0000256" key="5">
    <source>
        <dbReference type="ARBA" id="ARBA00023295"/>
    </source>
</evidence>
<dbReference type="InterPro" id="IPR036962">
    <property type="entry name" value="Glyco_hydro_3_N_sf"/>
</dbReference>
<dbReference type="PROSITE" id="PS00775">
    <property type="entry name" value="GLYCOSYL_HYDROL_F3"/>
    <property type="match status" value="1"/>
</dbReference>
<dbReference type="HOGENOM" id="CLU_004542_4_0_1"/>
<evidence type="ECO:0000259" key="7">
    <source>
        <dbReference type="PROSITE" id="PS51820"/>
    </source>
</evidence>
<evidence type="ECO:0000256" key="1">
    <source>
        <dbReference type="ARBA" id="ARBA00000448"/>
    </source>
</evidence>
<dbReference type="GeneID" id="19307013"/>
<keyword evidence="5 6" id="KW-0326">Glycosidase</keyword>
<dbReference type="InterPro" id="IPR001764">
    <property type="entry name" value="Glyco_hydro_3_N"/>
</dbReference>
<dbReference type="SMART" id="SM01217">
    <property type="entry name" value="Fn3_like"/>
    <property type="match status" value="1"/>
</dbReference>
<dbReference type="OrthoDB" id="47059at2759"/>
<keyword evidence="9" id="KW-1185">Reference proteome</keyword>
<reference evidence="8 9" key="1">
    <citation type="journal article" date="2012" name="Science">
        <title>The Paleozoic origin of enzymatic lignin decomposition reconstructed from 31 fungal genomes.</title>
        <authorList>
            <person name="Floudas D."/>
            <person name="Binder M."/>
            <person name="Riley R."/>
            <person name="Barry K."/>
            <person name="Blanchette R.A."/>
            <person name="Henrissat B."/>
            <person name="Martinez A.T."/>
            <person name="Otillar R."/>
            <person name="Spatafora J.W."/>
            <person name="Yadav J.S."/>
            <person name="Aerts A."/>
            <person name="Benoit I."/>
            <person name="Boyd A."/>
            <person name="Carlson A."/>
            <person name="Copeland A."/>
            <person name="Coutinho P.M."/>
            <person name="de Vries R.P."/>
            <person name="Ferreira P."/>
            <person name="Findley K."/>
            <person name="Foster B."/>
            <person name="Gaskell J."/>
            <person name="Glotzer D."/>
            <person name="Gorecki P."/>
            <person name="Heitman J."/>
            <person name="Hesse C."/>
            <person name="Hori C."/>
            <person name="Igarashi K."/>
            <person name="Jurgens J.A."/>
            <person name="Kallen N."/>
            <person name="Kersten P."/>
            <person name="Kohler A."/>
            <person name="Kuees U."/>
            <person name="Kumar T.K.A."/>
            <person name="Kuo A."/>
            <person name="LaButti K."/>
            <person name="Larrondo L.F."/>
            <person name="Lindquist E."/>
            <person name="Ling A."/>
            <person name="Lombard V."/>
            <person name="Lucas S."/>
            <person name="Lundell T."/>
            <person name="Martin R."/>
            <person name="McLaughlin D.J."/>
            <person name="Morgenstern I."/>
            <person name="Morin E."/>
            <person name="Murat C."/>
            <person name="Nagy L.G."/>
            <person name="Nolan M."/>
            <person name="Ohm R.A."/>
            <person name="Patyshakuliyeva A."/>
            <person name="Rokas A."/>
            <person name="Ruiz-Duenas F.J."/>
            <person name="Sabat G."/>
            <person name="Salamov A."/>
            <person name="Samejima M."/>
            <person name="Schmutz J."/>
            <person name="Slot J.C."/>
            <person name="St John F."/>
            <person name="Stenlid J."/>
            <person name="Sun H."/>
            <person name="Sun S."/>
            <person name="Syed K."/>
            <person name="Tsang A."/>
            <person name="Wiebenga A."/>
            <person name="Young D."/>
            <person name="Pisabarro A."/>
            <person name="Eastwood D.C."/>
            <person name="Martin F."/>
            <person name="Cullen D."/>
            <person name="Grigoriev I.V."/>
            <person name="Hibbett D.S."/>
        </authorList>
    </citation>
    <scope>NUCLEOTIDE SEQUENCE [LARGE SCALE GENOMIC DNA]</scope>
    <source>
        <strain evidence="8 9">ATCC 11539</strain>
    </source>
</reference>
<dbReference type="EC" id="3.2.1.21" evidence="3 6"/>
<dbReference type="InterPro" id="IPR026891">
    <property type="entry name" value="Fn3-like"/>
</dbReference>
<evidence type="ECO:0000256" key="4">
    <source>
        <dbReference type="ARBA" id="ARBA00022801"/>
    </source>
</evidence>
<comment type="pathway">
    <text evidence="6">Glycan metabolism; cellulose degradation.</text>
</comment>
<dbReference type="Gene3D" id="3.40.50.1700">
    <property type="entry name" value="Glycoside hydrolase family 3 C-terminal domain"/>
    <property type="match status" value="1"/>
</dbReference>
<comment type="catalytic activity">
    <reaction evidence="1 6">
        <text>Hydrolysis of terminal, non-reducing beta-D-glucosyl residues with release of beta-D-glucose.</text>
        <dbReference type="EC" id="3.2.1.21"/>
    </reaction>
</comment>
<dbReference type="PANTHER" id="PTHR42715:SF3">
    <property type="entry name" value="BETA-GLUCOSIDASE B-RELATED"/>
    <property type="match status" value="1"/>
</dbReference>
<dbReference type="PANTHER" id="PTHR42715">
    <property type="entry name" value="BETA-GLUCOSIDASE"/>
    <property type="match status" value="1"/>
</dbReference>
<dbReference type="STRING" id="670483.S7RWB4"/>
<dbReference type="InterPro" id="IPR037524">
    <property type="entry name" value="PA14/GLEYA"/>
</dbReference>